<name>A0AAE1EPP4_PETCI</name>
<evidence type="ECO:0000313" key="3">
    <source>
        <dbReference type="Proteomes" id="UP001286313"/>
    </source>
</evidence>
<gene>
    <name evidence="2" type="ORF">Pcinc_036025</name>
</gene>
<accession>A0AAE1EPP4</accession>
<evidence type="ECO:0000313" key="2">
    <source>
        <dbReference type="EMBL" id="KAK3857741.1"/>
    </source>
</evidence>
<keyword evidence="3" id="KW-1185">Reference proteome</keyword>
<feature type="region of interest" description="Disordered" evidence="1">
    <location>
        <begin position="66"/>
        <end position="90"/>
    </location>
</feature>
<organism evidence="2 3">
    <name type="scientific">Petrolisthes cinctipes</name>
    <name type="common">Flat porcelain crab</name>
    <dbReference type="NCBI Taxonomy" id="88211"/>
    <lineage>
        <taxon>Eukaryota</taxon>
        <taxon>Metazoa</taxon>
        <taxon>Ecdysozoa</taxon>
        <taxon>Arthropoda</taxon>
        <taxon>Crustacea</taxon>
        <taxon>Multicrustacea</taxon>
        <taxon>Malacostraca</taxon>
        <taxon>Eumalacostraca</taxon>
        <taxon>Eucarida</taxon>
        <taxon>Decapoda</taxon>
        <taxon>Pleocyemata</taxon>
        <taxon>Anomura</taxon>
        <taxon>Galatheoidea</taxon>
        <taxon>Porcellanidae</taxon>
        <taxon>Petrolisthes</taxon>
    </lineage>
</organism>
<dbReference type="Proteomes" id="UP001286313">
    <property type="component" value="Unassembled WGS sequence"/>
</dbReference>
<comment type="caution">
    <text evidence="2">The sequence shown here is derived from an EMBL/GenBank/DDBJ whole genome shotgun (WGS) entry which is preliminary data.</text>
</comment>
<dbReference type="EMBL" id="JAWQEG010005530">
    <property type="protein sequence ID" value="KAK3857741.1"/>
    <property type="molecule type" value="Genomic_DNA"/>
</dbReference>
<sequence length="90" mass="10581">METQEHEGNTEDKPNKDYTGRSKQRETFGDEGEMRRNKIVAVEPSSLPNHDPCCMQVVLRPNLSVRKGGRRRRRRQQLEANVKQEEVMRM</sequence>
<reference evidence="2" key="1">
    <citation type="submission" date="2023-10" db="EMBL/GenBank/DDBJ databases">
        <title>Genome assemblies of two species of porcelain crab, Petrolisthes cinctipes and Petrolisthes manimaculis (Anomura: Porcellanidae).</title>
        <authorList>
            <person name="Angst P."/>
        </authorList>
    </citation>
    <scope>NUCLEOTIDE SEQUENCE</scope>
    <source>
        <strain evidence="2">PB745_01</strain>
        <tissue evidence="2">Gill</tissue>
    </source>
</reference>
<feature type="region of interest" description="Disordered" evidence="1">
    <location>
        <begin position="1"/>
        <end position="36"/>
    </location>
</feature>
<protein>
    <submittedName>
        <fullName evidence="2">Uncharacterized protein</fullName>
    </submittedName>
</protein>
<proteinExistence type="predicted"/>
<dbReference type="AlphaFoldDB" id="A0AAE1EPP4"/>
<evidence type="ECO:0000256" key="1">
    <source>
        <dbReference type="SAM" id="MobiDB-lite"/>
    </source>
</evidence>